<dbReference type="GO" id="GO:0006954">
    <property type="term" value="P:inflammatory response"/>
    <property type="evidence" value="ECO:0007669"/>
    <property type="project" value="TreeGrafter"/>
</dbReference>
<keyword evidence="14 24" id="KW-1015">Disulfide bond</keyword>
<dbReference type="GO" id="GO:0035692">
    <property type="term" value="C:macrophage migration inhibitory factor receptor complex"/>
    <property type="evidence" value="ECO:0007669"/>
    <property type="project" value="TreeGrafter"/>
</dbReference>
<sequence>MLYPLTRMWTLVLGVTFGLLASSGSEDLPVNSRSCSYGRVFLVQGATRHSLNFEAARNVCVQLESVLASEAQVKEAYDKKMETCRNGWTNNMTIAILRHSHHANCAQNETGFFIQQQKQDLYDAYCFDEQAEPEKNCTKEFVLKPAEPSSQPEDLTITGPGSQEEITSAAEPVDVYEKYTVGLNTETPETSETPAVKENPSGGSDNSSIGFTLTMWYNQTTGSGAMPTTSEEEEAPPRGPEPAETQTPTDNDQPKQTVTIVPQQPPKGKGRVLAPSGVPDQQGGSSANWLLIIAVIAAVAVILLVCAVIVMRKSKTQILNITSKNGGEGNGAAASASGSHTQEREQEMVTLVNKEKIQENGNTEEFTVITLEESPEKEQLA</sequence>
<organism evidence="29 30">
    <name type="scientific">Gasterosteus aculeatus aculeatus</name>
    <name type="common">three-spined stickleback</name>
    <dbReference type="NCBI Taxonomy" id="481459"/>
    <lineage>
        <taxon>Eukaryota</taxon>
        <taxon>Metazoa</taxon>
        <taxon>Chordata</taxon>
        <taxon>Craniata</taxon>
        <taxon>Vertebrata</taxon>
        <taxon>Euteleostomi</taxon>
        <taxon>Actinopterygii</taxon>
        <taxon>Neopterygii</taxon>
        <taxon>Teleostei</taxon>
        <taxon>Neoteleostei</taxon>
        <taxon>Acanthomorphata</taxon>
        <taxon>Eupercaria</taxon>
        <taxon>Perciformes</taxon>
        <taxon>Cottioidei</taxon>
        <taxon>Gasterosteales</taxon>
        <taxon>Gasterosteidae</taxon>
        <taxon>Gasterosteus</taxon>
    </lineage>
</organism>
<dbReference type="InterPro" id="IPR043210">
    <property type="entry name" value="CD44_antigen-like"/>
</dbReference>
<keyword evidence="6" id="KW-0964">Secreted</keyword>
<evidence type="ECO:0000256" key="27">
    <source>
        <dbReference type="SAM" id="SignalP"/>
    </source>
</evidence>
<evidence type="ECO:0000256" key="5">
    <source>
        <dbReference type="ARBA" id="ARBA00022475"/>
    </source>
</evidence>
<evidence type="ECO:0000256" key="16">
    <source>
        <dbReference type="ARBA" id="ARBA00023180"/>
    </source>
</evidence>
<dbReference type="GO" id="GO:0004896">
    <property type="term" value="F:cytokine receptor activity"/>
    <property type="evidence" value="ECO:0007669"/>
    <property type="project" value="TreeGrafter"/>
</dbReference>
<name>A0AAQ4RLE0_GASAC</name>
<keyword evidence="10" id="KW-0130">Cell adhesion</keyword>
<evidence type="ECO:0000256" key="20">
    <source>
        <dbReference type="ARBA" id="ARBA00031179"/>
    </source>
</evidence>
<feature type="region of interest" description="Disordered" evidence="25">
    <location>
        <begin position="183"/>
        <end position="281"/>
    </location>
</feature>
<dbReference type="PANTHER" id="PTHR10225">
    <property type="entry name" value="HYALURONAN RECEPTOR"/>
    <property type="match status" value="1"/>
</dbReference>
<feature type="compositionally biased region" description="Polar residues" evidence="25">
    <location>
        <begin position="245"/>
        <end position="262"/>
    </location>
</feature>
<keyword evidence="11" id="KW-0654">Proteoglycan</keyword>
<evidence type="ECO:0000256" key="10">
    <source>
        <dbReference type="ARBA" id="ARBA00022889"/>
    </source>
</evidence>
<dbReference type="Gene3D" id="3.10.100.10">
    <property type="entry name" value="Mannose-Binding Protein A, subunit A"/>
    <property type="match status" value="1"/>
</dbReference>
<dbReference type="InterPro" id="IPR016187">
    <property type="entry name" value="CTDL_fold"/>
</dbReference>
<feature type="compositionally biased region" description="Polar residues" evidence="25">
    <location>
        <begin position="183"/>
        <end position="193"/>
    </location>
</feature>
<dbReference type="GeneTree" id="ENSGT00530000063822"/>
<feature type="transmembrane region" description="Helical" evidence="26">
    <location>
        <begin position="289"/>
        <end position="311"/>
    </location>
</feature>
<evidence type="ECO:0000256" key="17">
    <source>
        <dbReference type="ARBA" id="ARBA00023273"/>
    </source>
</evidence>
<dbReference type="PROSITE" id="PS50963">
    <property type="entry name" value="LINK_2"/>
    <property type="match status" value="1"/>
</dbReference>
<evidence type="ECO:0000256" key="22">
    <source>
        <dbReference type="ARBA" id="ARBA00032514"/>
    </source>
</evidence>
<dbReference type="GO" id="GO:0005540">
    <property type="term" value="F:hyaluronic acid binding"/>
    <property type="evidence" value="ECO:0007669"/>
    <property type="project" value="InterPro"/>
</dbReference>
<evidence type="ECO:0000256" key="9">
    <source>
        <dbReference type="ARBA" id="ARBA00022729"/>
    </source>
</evidence>
<evidence type="ECO:0000256" key="11">
    <source>
        <dbReference type="ARBA" id="ARBA00022974"/>
    </source>
</evidence>
<feature type="region of interest" description="Disordered" evidence="25">
    <location>
        <begin position="323"/>
        <end position="347"/>
    </location>
</feature>
<dbReference type="InterPro" id="IPR001231">
    <property type="entry name" value="CD44_antigen"/>
</dbReference>
<proteinExistence type="predicted"/>
<evidence type="ECO:0000256" key="14">
    <source>
        <dbReference type="ARBA" id="ARBA00023157"/>
    </source>
</evidence>
<evidence type="ECO:0000259" key="28">
    <source>
        <dbReference type="PROSITE" id="PS50963"/>
    </source>
</evidence>
<evidence type="ECO:0000256" key="25">
    <source>
        <dbReference type="SAM" id="MobiDB-lite"/>
    </source>
</evidence>
<dbReference type="InterPro" id="IPR016186">
    <property type="entry name" value="C-type_lectin-like/link_sf"/>
</dbReference>
<keyword evidence="15" id="KW-0675">Receptor</keyword>
<dbReference type="Pfam" id="PF00193">
    <property type="entry name" value="Xlink"/>
    <property type="match status" value="1"/>
</dbReference>
<dbReference type="Ensembl" id="ENSGACT00000082834.1">
    <property type="protein sequence ID" value="ENSGACP00000063800.1"/>
    <property type="gene ID" value="ENSGACG00000028370.1"/>
</dbReference>
<reference evidence="29 30" key="1">
    <citation type="journal article" date="2021" name="G3 (Bethesda)">
        <title>Improved contiguity of the threespine stickleback genome using long-read sequencing.</title>
        <authorList>
            <person name="Nath S."/>
            <person name="Shaw D.E."/>
            <person name="White M.A."/>
        </authorList>
    </citation>
    <scope>NUCLEOTIDE SEQUENCE [LARGE SCALE GENOMIC DNA]</scope>
    <source>
        <strain evidence="29 30">Lake Benthic</strain>
    </source>
</reference>
<keyword evidence="8 26" id="KW-0812">Transmembrane</keyword>
<protein>
    <recommendedName>
        <fullName evidence="4">CD44 antigen</fullName>
    </recommendedName>
    <alternativeName>
        <fullName evidence="22">GP90 lymphocyte homing/adhesion receptor</fullName>
    </alternativeName>
    <alternativeName>
        <fullName evidence="21">HUTCH-I</fullName>
    </alternativeName>
    <alternativeName>
        <fullName evidence="23">Hermes antigen</fullName>
    </alternativeName>
    <alternativeName>
        <fullName evidence="20">Hyaluronate receptor</fullName>
    </alternativeName>
    <alternativeName>
        <fullName evidence="18">Phagocytic glycoprotein 1</fullName>
    </alternativeName>
    <alternativeName>
        <fullName evidence="19">Phagocytic glycoprotein I</fullName>
    </alternativeName>
</protein>
<keyword evidence="7" id="KW-0597">Phosphoprotein</keyword>
<dbReference type="Proteomes" id="UP000007635">
    <property type="component" value="Chromosome Y"/>
</dbReference>
<evidence type="ECO:0000256" key="1">
    <source>
        <dbReference type="ARBA" id="ARBA00004105"/>
    </source>
</evidence>
<evidence type="ECO:0000256" key="23">
    <source>
        <dbReference type="ARBA" id="ARBA00032917"/>
    </source>
</evidence>
<dbReference type="AlphaFoldDB" id="A0AAQ4RLE0"/>
<feature type="chain" id="PRO_5042932844" description="CD44 antigen" evidence="27">
    <location>
        <begin position="26"/>
        <end position="381"/>
    </location>
</feature>
<dbReference type="PRINTS" id="PR00658">
    <property type="entry name" value="CD44"/>
</dbReference>
<comment type="caution">
    <text evidence="24">Lacks conserved residue(s) required for the propagation of feature annotation.</text>
</comment>
<evidence type="ECO:0000256" key="12">
    <source>
        <dbReference type="ARBA" id="ARBA00022989"/>
    </source>
</evidence>
<dbReference type="PRINTS" id="PR01265">
    <property type="entry name" value="LINKMODULE"/>
</dbReference>
<evidence type="ECO:0000256" key="2">
    <source>
        <dbReference type="ARBA" id="ARBA00004251"/>
    </source>
</evidence>
<comment type="subcellular location">
    <subcellularLocation>
        <location evidence="2">Cell membrane</location>
        <topology evidence="2">Single-pass type I membrane protein</topology>
    </subcellularLocation>
    <subcellularLocation>
        <location evidence="1">Cell projection</location>
        <location evidence="1">Microvillus</location>
    </subcellularLocation>
    <subcellularLocation>
        <location evidence="3">Secreted</location>
    </subcellularLocation>
</comment>
<reference evidence="29" key="2">
    <citation type="submission" date="2025-08" db="UniProtKB">
        <authorList>
            <consortium name="Ensembl"/>
        </authorList>
    </citation>
    <scope>IDENTIFICATION</scope>
</reference>
<keyword evidence="12 26" id="KW-1133">Transmembrane helix</keyword>
<dbReference type="SUPFAM" id="SSF56436">
    <property type="entry name" value="C-type lectin-like"/>
    <property type="match status" value="1"/>
</dbReference>
<dbReference type="InterPro" id="IPR000538">
    <property type="entry name" value="Link_dom"/>
</dbReference>
<evidence type="ECO:0000256" key="8">
    <source>
        <dbReference type="ARBA" id="ARBA00022692"/>
    </source>
</evidence>
<evidence type="ECO:0000256" key="4">
    <source>
        <dbReference type="ARBA" id="ARBA00020474"/>
    </source>
</evidence>
<evidence type="ECO:0000256" key="19">
    <source>
        <dbReference type="ARBA" id="ARBA00029928"/>
    </source>
</evidence>
<dbReference type="GO" id="GO:0005902">
    <property type="term" value="C:microvillus"/>
    <property type="evidence" value="ECO:0007669"/>
    <property type="project" value="UniProtKB-SubCell"/>
</dbReference>
<evidence type="ECO:0000256" key="15">
    <source>
        <dbReference type="ARBA" id="ARBA00023170"/>
    </source>
</evidence>
<accession>A0AAQ4RLE0</accession>
<feature type="domain" description="Link" evidence="28">
    <location>
        <begin position="39"/>
        <end position="128"/>
    </location>
</feature>
<evidence type="ECO:0000256" key="21">
    <source>
        <dbReference type="ARBA" id="ARBA00031823"/>
    </source>
</evidence>
<evidence type="ECO:0000313" key="29">
    <source>
        <dbReference type="Ensembl" id="ENSGACP00000063800.1"/>
    </source>
</evidence>
<evidence type="ECO:0000256" key="6">
    <source>
        <dbReference type="ARBA" id="ARBA00022525"/>
    </source>
</evidence>
<keyword evidence="5" id="KW-1003">Cell membrane</keyword>
<evidence type="ECO:0000313" key="30">
    <source>
        <dbReference type="Proteomes" id="UP000007635"/>
    </source>
</evidence>
<keyword evidence="16" id="KW-0325">Glycoprotein</keyword>
<keyword evidence="17" id="KW-0966">Cell projection</keyword>
<evidence type="ECO:0000256" key="3">
    <source>
        <dbReference type="ARBA" id="ARBA00004613"/>
    </source>
</evidence>
<dbReference type="GO" id="GO:0070374">
    <property type="term" value="P:positive regulation of ERK1 and ERK2 cascade"/>
    <property type="evidence" value="ECO:0007669"/>
    <property type="project" value="TreeGrafter"/>
</dbReference>
<keyword evidence="30" id="KW-1185">Reference proteome</keyword>
<feature type="compositionally biased region" description="Polar residues" evidence="25">
    <location>
        <begin position="201"/>
        <end position="229"/>
    </location>
</feature>
<reference evidence="29" key="3">
    <citation type="submission" date="2025-09" db="UniProtKB">
        <authorList>
            <consortium name="Ensembl"/>
        </authorList>
    </citation>
    <scope>IDENTIFICATION</scope>
</reference>
<dbReference type="GO" id="GO:0007155">
    <property type="term" value="P:cell adhesion"/>
    <property type="evidence" value="ECO:0007669"/>
    <property type="project" value="UniProtKB-KW"/>
</dbReference>
<evidence type="ECO:0000256" key="7">
    <source>
        <dbReference type="ARBA" id="ARBA00022553"/>
    </source>
</evidence>
<dbReference type="SMART" id="SM00445">
    <property type="entry name" value="LINK"/>
    <property type="match status" value="1"/>
</dbReference>
<feature type="signal peptide" evidence="27">
    <location>
        <begin position="1"/>
        <end position="25"/>
    </location>
</feature>
<evidence type="ECO:0000256" key="24">
    <source>
        <dbReference type="PROSITE-ProRule" id="PRU00323"/>
    </source>
</evidence>
<dbReference type="PANTHER" id="PTHR10225:SF6">
    <property type="entry name" value="CD44 ANTIGEN"/>
    <property type="match status" value="1"/>
</dbReference>
<dbReference type="GO" id="GO:0016323">
    <property type="term" value="C:basolateral plasma membrane"/>
    <property type="evidence" value="ECO:0007669"/>
    <property type="project" value="TreeGrafter"/>
</dbReference>
<evidence type="ECO:0000256" key="13">
    <source>
        <dbReference type="ARBA" id="ARBA00023136"/>
    </source>
</evidence>
<keyword evidence="9 27" id="KW-0732">Signal</keyword>
<dbReference type="GO" id="GO:0005576">
    <property type="term" value="C:extracellular region"/>
    <property type="evidence" value="ECO:0007669"/>
    <property type="project" value="UniProtKB-SubCell"/>
</dbReference>
<keyword evidence="13 26" id="KW-0472">Membrane</keyword>
<evidence type="ECO:0000256" key="26">
    <source>
        <dbReference type="SAM" id="Phobius"/>
    </source>
</evidence>
<feature type="disulfide bond" evidence="24">
    <location>
        <begin position="84"/>
        <end position="105"/>
    </location>
</feature>
<evidence type="ECO:0000256" key="18">
    <source>
        <dbReference type="ARBA" id="ARBA00029917"/>
    </source>
</evidence>